<dbReference type="SUPFAM" id="SSF55347">
    <property type="entry name" value="Glyceraldehyde-3-phosphate dehydrogenase-like, C-terminal domain"/>
    <property type="match status" value="1"/>
</dbReference>
<feature type="binding site" evidence="9">
    <location>
        <position position="211"/>
    </location>
    <ligand>
        <name>1-deoxy-D-xylulose 5-phosphate</name>
        <dbReference type="ChEBI" id="CHEBI:57792"/>
    </ligand>
</feature>
<dbReference type="Gene3D" id="1.10.1740.10">
    <property type="match status" value="1"/>
</dbReference>
<name>A0A841GSB8_9BACT</name>
<feature type="binding site" evidence="9">
    <location>
        <position position="120"/>
    </location>
    <ligand>
        <name>NADPH</name>
        <dbReference type="ChEBI" id="CHEBI:57783"/>
    </ligand>
</feature>
<feature type="binding site" evidence="9">
    <location>
        <position position="170"/>
    </location>
    <ligand>
        <name>1-deoxy-D-xylulose 5-phosphate</name>
        <dbReference type="ChEBI" id="CHEBI:57792"/>
    </ligand>
</feature>
<dbReference type="InterPro" id="IPR013512">
    <property type="entry name" value="DXP_reductoisomerase_N"/>
</dbReference>
<dbReference type="PANTHER" id="PTHR30525">
    <property type="entry name" value="1-DEOXY-D-XYLULOSE 5-PHOSPHATE REDUCTOISOMERASE"/>
    <property type="match status" value="1"/>
</dbReference>
<evidence type="ECO:0000313" key="13">
    <source>
        <dbReference type="EMBL" id="MBB6070150.1"/>
    </source>
</evidence>
<feature type="binding site" evidence="9">
    <location>
        <position position="215"/>
    </location>
    <ligand>
        <name>Mn(2+)</name>
        <dbReference type="ChEBI" id="CHEBI:29035"/>
    </ligand>
</feature>
<dbReference type="SUPFAM" id="SSF51735">
    <property type="entry name" value="NAD(P)-binding Rossmann-fold domains"/>
    <property type="match status" value="1"/>
</dbReference>
<evidence type="ECO:0000313" key="14">
    <source>
        <dbReference type="Proteomes" id="UP000582837"/>
    </source>
</evidence>
<feature type="binding site" evidence="9">
    <location>
        <position position="145"/>
    </location>
    <ligand>
        <name>1-deoxy-D-xylulose 5-phosphate</name>
        <dbReference type="ChEBI" id="CHEBI:57792"/>
    </ligand>
</feature>
<dbReference type="InterPro" id="IPR026877">
    <property type="entry name" value="DXPR_C"/>
</dbReference>
<feature type="binding site" evidence="9">
    <location>
        <position position="13"/>
    </location>
    <ligand>
        <name>NADPH</name>
        <dbReference type="ChEBI" id="CHEBI:57783"/>
    </ligand>
</feature>
<dbReference type="Pfam" id="PF13288">
    <property type="entry name" value="DXPR_C"/>
    <property type="match status" value="1"/>
</dbReference>
<dbReference type="EC" id="1.1.1.267" evidence="9"/>
<feature type="binding site" evidence="9">
    <location>
        <position position="37"/>
    </location>
    <ligand>
        <name>NADPH</name>
        <dbReference type="ChEBI" id="CHEBI:57783"/>
    </ligand>
</feature>
<feature type="binding site" evidence="9">
    <location>
        <position position="119"/>
    </location>
    <ligand>
        <name>1-deoxy-D-xylulose 5-phosphate</name>
        <dbReference type="ChEBI" id="CHEBI:57792"/>
    </ligand>
</feature>
<keyword evidence="4 9" id="KW-0521">NADP</keyword>
<feature type="binding site" evidence="9">
    <location>
        <position position="118"/>
    </location>
    <ligand>
        <name>NADPH</name>
        <dbReference type="ChEBI" id="CHEBI:57783"/>
    </ligand>
</feature>
<evidence type="ECO:0000256" key="1">
    <source>
        <dbReference type="ARBA" id="ARBA00005094"/>
    </source>
</evidence>
<dbReference type="GO" id="GO:0070402">
    <property type="term" value="F:NADPH binding"/>
    <property type="evidence" value="ECO:0007669"/>
    <property type="project" value="InterPro"/>
</dbReference>
<feature type="binding site" evidence="9">
    <location>
        <position position="212"/>
    </location>
    <ligand>
        <name>1-deoxy-D-xylulose 5-phosphate</name>
        <dbReference type="ChEBI" id="CHEBI:57792"/>
    </ligand>
</feature>
<comment type="similarity">
    <text evidence="2 9">Belongs to the DXR family.</text>
</comment>
<dbReference type="InterPro" id="IPR003821">
    <property type="entry name" value="DXP_reductoisomerase"/>
</dbReference>
<dbReference type="InterPro" id="IPR013644">
    <property type="entry name" value="DXP_reductoisomerase_C"/>
</dbReference>
<dbReference type="FunFam" id="3.40.50.720:FF:000045">
    <property type="entry name" value="1-deoxy-D-xylulose 5-phosphate reductoisomerase"/>
    <property type="match status" value="1"/>
</dbReference>
<evidence type="ECO:0000259" key="10">
    <source>
        <dbReference type="Pfam" id="PF02670"/>
    </source>
</evidence>
<dbReference type="AlphaFoldDB" id="A0A841GSB8"/>
<dbReference type="Proteomes" id="UP000582837">
    <property type="component" value="Unassembled WGS sequence"/>
</dbReference>
<feature type="binding site" evidence="9">
    <location>
        <position position="10"/>
    </location>
    <ligand>
        <name>NADPH</name>
        <dbReference type="ChEBI" id="CHEBI:57783"/>
    </ligand>
</feature>
<dbReference type="EMBL" id="JACHIA010000003">
    <property type="protein sequence ID" value="MBB6070150.1"/>
    <property type="molecule type" value="Genomic_DNA"/>
</dbReference>
<proteinExistence type="inferred from homology"/>
<evidence type="ECO:0000256" key="9">
    <source>
        <dbReference type="HAMAP-Rule" id="MF_00183"/>
    </source>
</evidence>
<evidence type="ECO:0000259" key="12">
    <source>
        <dbReference type="Pfam" id="PF13288"/>
    </source>
</evidence>
<evidence type="ECO:0000256" key="4">
    <source>
        <dbReference type="ARBA" id="ARBA00022857"/>
    </source>
</evidence>
<keyword evidence="14" id="KW-1185">Reference proteome</keyword>
<gene>
    <name evidence="9" type="primary">dxr</name>
    <name evidence="13" type="ORF">HNQ61_001767</name>
</gene>
<feature type="domain" description="1-deoxy-D-xylulose 5-phosphate reductoisomerase C-terminal" evidence="11">
    <location>
        <begin position="140"/>
        <end position="223"/>
    </location>
</feature>
<evidence type="ECO:0000259" key="11">
    <source>
        <dbReference type="Pfam" id="PF08436"/>
    </source>
</evidence>
<evidence type="ECO:0000256" key="5">
    <source>
        <dbReference type="ARBA" id="ARBA00023002"/>
    </source>
</evidence>
<dbReference type="SUPFAM" id="SSF69055">
    <property type="entry name" value="1-deoxy-D-xylulose-5-phosphate reductoisomerase, C-terminal domain"/>
    <property type="match status" value="1"/>
</dbReference>
<dbReference type="Pfam" id="PF02670">
    <property type="entry name" value="DXP_reductoisom"/>
    <property type="match status" value="1"/>
</dbReference>
<dbReference type="NCBIfam" id="TIGR00243">
    <property type="entry name" value="Dxr"/>
    <property type="match status" value="1"/>
</dbReference>
<dbReference type="Pfam" id="PF08436">
    <property type="entry name" value="DXP_redisom_C"/>
    <property type="match status" value="1"/>
</dbReference>
<keyword evidence="6 9" id="KW-0464">Manganese</keyword>
<feature type="domain" description="1-deoxy-D-xylulose 5-phosphate reductoisomerase N-terminal" evidence="10">
    <location>
        <begin position="4"/>
        <end position="126"/>
    </location>
</feature>
<comment type="caution">
    <text evidence="9">Lacks conserved residue(s) required for the propagation of feature annotation.</text>
</comment>
<feature type="binding site" evidence="9">
    <location>
        <position position="144"/>
    </location>
    <ligand>
        <name>Mn(2+)</name>
        <dbReference type="ChEBI" id="CHEBI:29035"/>
    </ligand>
</feature>
<feature type="binding site" evidence="9">
    <location>
        <position position="146"/>
    </location>
    <ligand>
        <name>1-deoxy-D-xylulose 5-phosphate</name>
        <dbReference type="ChEBI" id="CHEBI:57792"/>
    </ligand>
</feature>
<keyword evidence="3 9" id="KW-0479">Metal-binding</keyword>
<dbReference type="PIRSF" id="PIRSF006205">
    <property type="entry name" value="Dxp_reductismrs"/>
    <property type="match status" value="1"/>
</dbReference>
<dbReference type="InterPro" id="IPR036291">
    <property type="entry name" value="NAD(P)-bd_dom_sf"/>
</dbReference>
<organism evidence="13 14">
    <name type="scientific">Longimicrobium terrae</name>
    <dbReference type="NCBI Taxonomy" id="1639882"/>
    <lineage>
        <taxon>Bacteria</taxon>
        <taxon>Pseudomonadati</taxon>
        <taxon>Gemmatimonadota</taxon>
        <taxon>Longimicrobiia</taxon>
        <taxon>Longimicrobiales</taxon>
        <taxon>Longimicrobiaceae</taxon>
        <taxon>Longimicrobium</taxon>
    </lineage>
</organism>
<comment type="function">
    <text evidence="9">Catalyzes the NADPH-dependent rearrangement and reduction of 1-deoxy-D-xylulose-5-phosphate (DXP) to 2-C-methyl-D-erythritol 4-phosphate (MEP).</text>
</comment>
<feature type="binding site" evidence="9">
    <location>
        <position position="193"/>
    </location>
    <ligand>
        <name>1-deoxy-D-xylulose 5-phosphate</name>
        <dbReference type="ChEBI" id="CHEBI:57792"/>
    </ligand>
</feature>
<comment type="caution">
    <text evidence="13">The sequence shown here is derived from an EMBL/GenBank/DDBJ whole genome shotgun (WGS) entry which is preliminary data.</text>
</comment>
<dbReference type="GO" id="GO:0016853">
    <property type="term" value="F:isomerase activity"/>
    <property type="evidence" value="ECO:0007669"/>
    <property type="project" value="UniProtKB-KW"/>
</dbReference>
<feature type="binding site" evidence="9">
    <location>
        <position position="38"/>
    </location>
    <ligand>
        <name>NADPH</name>
        <dbReference type="ChEBI" id="CHEBI:57783"/>
    </ligand>
</feature>
<evidence type="ECO:0000256" key="8">
    <source>
        <dbReference type="ARBA" id="ARBA00048543"/>
    </source>
</evidence>
<accession>A0A841GSB8</accession>
<dbReference type="GO" id="GO:0030604">
    <property type="term" value="F:1-deoxy-D-xylulose-5-phosphate reductoisomerase activity"/>
    <property type="evidence" value="ECO:0007669"/>
    <property type="project" value="UniProtKB-UniRule"/>
</dbReference>
<feature type="binding site" evidence="9">
    <location>
        <position position="12"/>
    </location>
    <ligand>
        <name>NADPH</name>
        <dbReference type="ChEBI" id="CHEBI:57783"/>
    </ligand>
</feature>
<keyword evidence="5 9" id="KW-0560">Oxidoreductase</keyword>
<feature type="binding site" evidence="9">
    <location>
        <position position="215"/>
    </location>
    <ligand>
        <name>1-deoxy-D-xylulose 5-phosphate</name>
        <dbReference type="ChEBI" id="CHEBI:57792"/>
    </ligand>
</feature>
<comment type="catalytic activity">
    <reaction evidence="8">
        <text>2-C-methyl-D-erythritol 4-phosphate + NADP(+) = 1-deoxy-D-xylulose 5-phosphate + NADPH + H(+)</text>
        <dbReference type="Rhea" id="RHEA:13717"/>
        <dbReference type="ChEBI" id="CHEBI:15378"/>
        <dbReference type="ChEBI" id="CHEBI:57783"/>
        <dbReference type="ChEBI" id="CHEBI:57792"/>
        <dbReference type="ChEBI" id="CHEBI:58262"/>
        <dbReference type="ChEBI" id="CHEBI:58349"/>
        <dbReference type="EC" id="1.1.1.267"/>
    </reaction>
    <physiologicalReaction direction="right-to-left" evidence="8">
        <dbReference type="Rhea" id="RHEA:13719"/>
    </physiologicalReaction>
</comment>
<dbReference type="RefSeq" id="WP_170039939.1">
    <property type="nucleotide sequence ID" value="NZ_JABDTL010000002.1"/>
</dbReference>
<dbReference type="UniPathway" id="UPA00056">
    <property type="reaction ID" value="UER00092"/>
</dbReference>
<feature type="domain" description="DXP reductoisomerase C-terminal" evidence="12">
    <location>
        <begin position="255"/>
        <end position="371"/>
    </location>
</feature>
<feature type="binding site" evidence="9">
    <location>
        <position position="146"/>
    </location>
    <ligand>
        <name>Mn(2+)</name>
        <dbReference type="ChEBI" id="CHEBI:29035"/>
    </ligand>
</feature>
<dbReference type="Gene3D" id="3.40.50.720">
    <property type="entry name" value="NAD(P)-binding Rossmann-like Domain"/>
    <property type="match status" value="1"/>
</dbReference>
<sequence length="383" mass="39971">MKGVAILGATGSIGASARAVLAQHPESFRAVALTAHRNAGALRELVAEMQPSLAVLADAPVPGDVPPGAAEWRSGRQALLEAATHPDADIVINALVGAAGLEPTLAALRAGKRVALANKESLVCGGPLVLEAAQRGGGELVPVDSEHSAILQCLAGSRAADIRRLVLTASGGPFRTWTPERIAAVTPADALRHPTWDMGAKVTIDSATLANKALEVIEAHFLFGVPYDRIEAVVHPQSIIHSMVEMADGSVLAQMGFPTMEIPVLYALTHPHRLPYQTRRFDPVAAGTLTFEAVRGECFPLFALGVGAGAEGGTAPAVFNAANEVAVAEFLAGRAPFRGIGEAVDDALQRWAGGPVRTLDDVLEADAWARRATTDFLTRLAPC</sequence>
<keyword evidence="13" id="KW-0413">Isomerase</keyword>
<feature type="binding site" evidence="9">
    <location>
        <position position="199"/>
    </location>
    <ligand>
        <name>NADPH</name>
        <dbReference type="ChEBI" id="CHEBI:57783"/>
    </ligand>
</feature>
<feature type="binding site" evidence="9">
    <location>
        <position position="206"/>
    </location>
    <ligand>
        <name>1-deoxy-D-xylulose 5-phosphate</name>
        <dbReference type="ChEBI" id="CHEBI:57792"/>
    </ligand>
</feature>
<dbReference type="GO" id="GO:0030145">
    <property type="term" value="F:manganese ion binding"/>
    <property type="evidence" value="ECO:0007669"/>
    <property type="project" value="TreeGrafter"/>
</dbReference>
<evidence type="ECO:0000256" key="2">
    <source>
        <dbReference type="ARBA" id="ARBA00006825"/>
    </source>
</evidence>
<protein>
    <recommendedName>
        <fullName evidence="9">1-deoxy-D-xylulose 5-phosphate reductoisomerase</fullName>
        <shortName evidence="9">DXP reductoisomerase</shortName>
        <ecNumber evidence="9">1.1.1.267</ecNumber>
    </recommendedName>
    <alternativeName>
        <fullName evidence="9">1-deoxyxylulose-5-phosphate reductoisomerase</fullName>
    </alternativeName>
    <alternativeName>
        <fullName evidence="9">2-C-methyl-D-erythritol 4-phosphate synthase</fullName>
    </alternativeName>
</protein>
<dbReference type="GO" id="GO:0051484">
    <property type="term" value="P:isopentenyl diphosphate biosynthetic process, methylerythritol 4-phosphate pathway involved in terpenoid biosynthetic process"/>
    <property type="evidence" value="ECO:0007669"/>
    <property type="project" value="UniProtKB-ARBA"/>
</dbReference>
<evidence type="ECO:0000256" key="3">
    <source>
        <dbReference type="ARBA" id="ARBA00022723"/>
    </source>
</evidence>
<comment type="cofactor">
    <cofactor evidence="9">
        <name>Mg(2+)</name>
        <dbReference type="ChEBI" id="CHEBI:18420"/>
    </cofactor>
    <cofactor evidence="9">
        <name>Mn(2+)</name>
        <dbReference type="ChEBI" id="CHEBI:29035"/>
    </cofactor>
</comment>
<reference evidence="13 14" key="1">
    <citation type="submission" date="2020-08" db="EMBL/GenBank/DDBJ databases">
        <title>Genomic Encyclopedia of Type Strains, Phase IV (KMG-IV): sequencing the most valuable type-strain genomes for metagenomic binning, comparative biology and taxonomic classification.</title>
        <authorList>
            <person name="Goeker M."/>
        </authorList>
    </citation>
    <scope>NUCLEOTIDE SEQUENCE [LARGE SCALE GENOMIC DNA]</scope>
    <source>
        <strain evidence="13 14">DSM 29007</strain>
    </source>
</reference>
<keyword evidence="9" id="KW-0460">Magnesium</keyword>
<dbReference type="InterPro" id="IPR036169">
    <property type="entry name" value="DXPR_C_sf"/>
</dbReference>
<feature type="binding site" evidence="9">
    <location>
        <position position="11"/>
    </location>
    <ligand>
        <name>NADPH</name>
        <dbReference type="ChEBI" id="CHEBI:57783"/>
    </ligand>
</feature>
<comment type="pathway">
    <text evidence="1 9">Isoprenoid biosynthesis; isopentenyl diphosphate biosynthesis via DXP pathway; isopentenyl diphosphate from 1-deoxy-D-xylulose 5-phosphate: step 1/6.</text>
</comment>
<dbReference type="PANTHER" id="PTHR30525:SF0">
    <property type="entry name" value="1-DEOXY-D-XYLULOSE 5-PHOSPHATE REDUCTOISOMERASE, CHLOROPLASTIC"/>
    <property type="match status" value="1"/>
</dbReference>
<dbReference type="HAMAP" id="MF_00183">
    <property type="entry name" value="DXP_reductoisom"/>
    <property type="match status" value="1"/>
</dbReference>
<evidence type="ECO:0000256" key="6">
    <source>
        <dbReference type="ARBA" id="ARBA00023211"/>
    </source>
</evidence>
<keyword evidence="7 9" id="KW-0414">Isoprene biosynthesis</keyword>
<evidence type="ECO:0000256" key="7">
    <source>
        <dbReference type="ARBA" id="ARBA00023229"/>
    </source>
</evidence>